<name>A0A8J2JRJ1_9HEXA</name>
<evidence type="ECO:0000313" key="4">
    <source>
        <dbReference type="EMBL" id="CAG7725963.1"/>
    </source>
</evidence>
<dbReference type="OrthoDB" id="1661883at2759"/>
<evidence type="ECO:0000313" key="5">
    <source>
        <dbReference type="Proteomes" id="UP000708208"/>
    </source>
</evidence>
<dbReference type="EMBL" id="CAJVCH010129017">
    <property type="protein sequence ID" value="CAG7725963.1"/>
    <property type="molecule type" value="Genomic_DNA"/>
</dbReference>
<proteinExistence type="predicted"/>
<dbReference type="PROSITE" id="PS50297">
    <property type="entry name" value="ANK_REP_REGION"/>
    <property type="match status" value="1"/>
</dbReference>
<protein>
    <submittedName>
        <fullName evidence="4">Uncharacterized protein</fullName>
    </submittedName>
</protein>
<feature type="repeat" description="ANK" evidence="3">
    <location>
        <begin position="60"/>
        <end position="82"/>
    </location>
</feature>
<feature type="non-terminal residue" evidence="4">
    <location>
        <position position="1"/>
    </location>
</feature>
<evidence type="ECO:0000256" key="1">
    <source>
        <dbReference type="ARBA" id="ARBA00022737"/>
    </source>
</evidence>
<dbReference type="Proteomes" id="UP000708208">
    <property type="component" value="Unassembled WGS sequence"/>
</dbReference>
<evidence type="ECO:0000256" key="3">
    <source>
        <dbReference type="PROSITE-ProRule" id="PRU00023"/>
    </source>
</evidence>
<keyword evidence="5" id="KW-1185">Reference proteome</keyword>
<dbReference type="InterPro" id="IPR050776">
    <property type="entry name" value="Ank_Repeat/CDKN_Inhibitor"/>
</dbReference>
<reference evidence="4" key="1">
    <citation type="submission" date="2021-06" db="EMBL/GenBank/DDBJ databases">
        <authorList>
            <person name="Hodson N. C."/>
            <person name="Mongue J. A."/>
            <person name="Jaron S. K."/>
        </authorList>
    </citation>
    <scope>NUCLEOTIDE SEQUENCE</scope>
</reference>
<feature type="repeat" description="ANK" evidence="3">
    <location>
        <begin position="27"/>
        <end position="59"/>
    </location>
</feature>
<dbReference type="PROSITE" id="PS50088">
    <property type="entry name" value="ANK_REPEAT"/>
    <property type="match status" value="2"/>
</dbReference>
<dbReference type="InterPro" id="IPR002110">
    <property type="entry name" value="Ankyrin_rpt"/>
</dbReference>
<dbReference type="Pfam" id="PF12796">
    <property type="entry name" value="Ank_2"/>
    <property type="match status" value="1"/>
</dbReference>
<accession>A0A8J2JRJ1</accession>
<evidence type="ECO:0000256" key="2">
    <source>
        <dbReference type="ARBA" id="ARBA00023043"/>
    </source>
</evidence>
<comment type="caution">
    <text evidence="4">The sequence shown here is derived from an EMBL/GenBank/DDBJ whole genome shotgun (WGS) entry which is preliminary data.</text>
</comment>
<feature type="non-terminal residue" evidence="4">
    <location>
        <position position="82"/>
    </location>
</feature>
<dbReference type="PANTHER" id="PTHR24201">
    <property type="entry name" value="ANK_REP_REGION DOMAIN-CONTAINING PROTEIN"/>
    <property type="match status" value="1"/>
</dbReference>
<dbReference type="AlphaFoldDB" id="A0A8J2JRJ1"/>
<organism evidence="4 5">
    <name type="scientific">Allacma fusca</name>
    <dbReference type="NCBI Taxonomy" id="39272"/>
    <lineage>
        <taxon>Eukaryota</taxon>
        <taxon>Metazoa</taxon>
        <taxon>Ecdysozoa</taxon>
        <taxon>Arthropoda</taxon>
        <taxon>Hexapoda</taxon>
        <taxon>Collembola</taxon>
        <taxon>Symphypleona</taxon>
        <taxon>Sminthuridae</taxon>
        <taxon>Allacma</taxon>
    </lineage>
</organism>
<keyword evidence="1" id="KW-0677">Repeat</keyword>
<sequence>VAESGNTKEFQRIVSGDTSKLKIRDSRGRAAIHQASGHNHVCILQVLVAFNGDLDLQDNQGHTAIHVAIMNDALEALEYLLH</sequence>
<gene>
    <name evidence="4" type="ORF">AFUS01_LOCUS14899</name>
</gene>
<keyword evidence="2 3" id="KW-0040">ANK repeat</keyword>